<dbReference type="Pfam" id="PF13905">
    <property type="entry name" value="Thioredoxin_8"/>
    <property type="match status" value="1"/>
</dbReference>
<dbReference type="CDD" id="cd02966">
    <property type="entry name" value="TlpA_like_family"/>
    <property type="match status" value="1"/>
</dbReference>
<evidence type="ECO:0000256" key="1">
    <source>
        <dbReference type="ARBA" id="ARBA00023284"/>
    </source>
</evidence>
<evidence type="ECO:0000259" key="3">
    <source>
        <dbReference type="PROSITE" id="PS51352"/>
    </source>
</evidence>
<dbReference type="PROSITE" id="PS51352">
    <property type="entry name" value="THIOREDOXIN_2"/>
    <property type="match status" value="1"/>
</dbReference>
<dbReference type="Proteomes" id="UP001238179">
    <property type="component" value="Chromosome"/>
</dbReference>
<reference evidence="5" key="1">
    <citation type="journal article" date="2023" name="Int. J. Syst. Evol. Microbiol.">
        <title>Mesoterricola silvestris gen. nov., sp. nov., Mesoterricola sediminis sp. nov., Geothrix oryzae sp. nov., Geothrix edaphica sp. nov., Geothrix rubra sp. nov., and Geothrix limicola sp. nov., six novel members of Acidobacteriota isolated from soils.</title>
        <authorList>
            <person name="Itoh H."/>
            <person name="Sugisawa Y."/>
            <person name="Mise K."/>
            <person name="Xu Z."/>
            <person name="Kuniyasu M."/>
            <person name="Ushijima N."/>
            <person name="Kawano K."/>
            <person name="Kobayashi E."/>
            <person name="Shiratori Y."/>
            <person name="Masuda Y."/>
            <person name="Senoo K."/>
        </authorList>
    </citation>
    <scope>NUCLEOTIDE SEQUENCE [LARGE SCALE GENOMIC DNA]</scope>
    <source>
        <strain evidence="5">W79</strain>
    </source>
</reference>
<dbReference type="InterPro" id="IPR012336">
    <property type="entry name" value="Thioredoxin-like_fold"/>
</dbReference>
<dbReference type="SUPFAM" id="SSF52833">
    <property type="entry name" value="Thioredoxin-like"/>
    <property type="match status" value="1"/>
</dbReference>
<dbReference type="InterPro" id="IPR017937">
    <property type="entry name" value="Thioredoxin_CS"/>
</dbReference>
<accession>A0AA48GU90</accession>
<keyword evidence="5" id="KW-1185">Reference proteome</keyword>
<dbReference type="PANTHER" id="PTHR42852">
    <property type="entry name" value="THIOL:DISULFIDE INTERCHANGE PROTEIN DSBE"/>
    <property type="match status" value="1"/>
</dbReference>
<feature type="chain" id="PRO_5041362081" description="Thioredoxin domain-containing protein" evidence="2">
    <location>
        <begin position="22"/>
        <end position="378"/>
    </location>
</feature>
<organism evidence="4 5">
    <name type="scientific">Mesoterricola silvestris</name>
    <dbReference type="NCBI Taxonomy" id="2927979"/>
    <lineage>
        <taxon>Bacteria</taxon>
        <taxon>Pseudomonadati</taxon>
        <taxon>Acidobacteriota</taxon>
        <taxon>Holophagae</taxon>
        <taxon>Holophagales</taxon>
        <taxon>Holophagaceae</taxon>
        <taxon>Mesoterricola</taxon>
    </lineage>
</organism>
<feature type="signal peptide" evidence="2">
    <location>
        <begin position="1"/>
        <end position="21"/>
    </location>
</feature>
<dbReference type="InterPro" id="IPR013766">
    <property type="entry name" value="Thioredoxin_domain"/>
</dbReference>
<protein>
    <recommendedName>
        <fullName evidence="3">Thioredoxin domain-containing protein</fullName>
    </recommendedName>
</protein>
<evidence type="ECO:0000256" key="2">
    <source>
        <dbReference type="SAM" id="SignalP"/>
    </source>
</evidence>
<evidence type="ECO:0000313" key="4">
    <source>
        <dbReference type="EMBL" id="BDU71881.1"/>
    </source>
</evidence>
<dbReference type="RefSeq" id="WP_316414783.1">
    <property type="nucleotide sequence ID" value="NZ_AP027080.1"/>
</dbReference>
<dbReference type="Gene3D" id="3.40.30.10">
    <property type="entry name" value="Glutaredoxin"/>
    <property type="match status" value="1"/>
</dbReference>
<feature type="domain" description="Thioredoxin" evidence="3">
    <location>
        <begin position="232"/>
        <end position="376"/>
    </location>
</feature>
<dbReference type="EMBL" id="AP027080">
    <property type="protein sequence ID" value="BDU71881.1"/>
    <property type="molecule type" value="Genomic_DNA"/>
</dbReference>
<proteinExistence type="predicted"/>
<name>A0AA48GU90_9BACT</name>
<dbReference type="PANTHER" id="PTHR42852:SF13">
    <property type="entry name" value="PROTEIN DIPZ"/>
    <property type="match status" value="1"/>
</dbReference>
<keyword evidence="2" id="KW-0732">Signal</keyword>
<keyword evidence="1" id="KW-0676">Redox-active center</keyword>
<sequence>MSYRISTALLLPAMLVAQAPAEDTSALVATYTAVVKNYAAHLKEGKAAKTRLPMDATPEGLSVLIAHETRPGVRQLLLQARYFMLRSQAAESGKLPDNLANFQFTLTTSSMLELAGQMTPDSPALDLVAAVDPEFLGWIAWHASGGGYVKQTEAQAATKAFAFFDQVFEKHPSRAVKLLALESSIELSSRPRMIAEVRKGVARLQAFEPASPAIAKWNAWLVKAEVEDKIAPKAGNPMPAFKVTELGKGGKVLGPATFKGKYWILDFWATWCGPCKGELPFVHKAYAKYHDAGLEILSVSSDKKVGDIAAFRRNPATPMPWHHAFPEGKEREALMNLFQVRGIPHVILVGPDGKIITVNDGLRGEDLDRTLGKLLKTK</sequence>
<gene>
    <name evidence="4" type="ORF">METEAL_10550</name>
</gene>
<dbReference type="InterPro" id="IPR036249">
    <property type="entry name" value="Thioredoxin-like_sf"/>
</dbReference>
<dbReference type="KEGG" id="msil:METEAL_10550"/>
<dbReference type="PROSITE" id="PS00194">
    <property type="entry name" value="THIOREDOXIN_1"/>
    <property type="match status" value="1"/>
</dbReference>
<evidence type="ECO:0000313" key="5">
    <source>
        <dbReference type="Proteomes" id="UP001238179"/>
    </source>
</evidence>
<dbReference type="InterPro" id="IPR050553">
    <property type="entry name" value="Thioredoxin_ResA/DsbE_sf"/>
</dbReference>
<dbReference type="AlphaFoldDB" id="A0AA48GU90"/>